<keyword evidence="6" id="KW-0804">Transcription</keyword>
<evidence type="ECO:0000259" key="8">
    <source>
        <dbReference type="PROSITE" id="PS51843"/>
    </source>
</evidence>
<name>A0A815K090_9BILA</name>
<accession>A0A815K090</accession>
<feature type="domain" description="NR LBD" evidence="8">
    <location>
        <begin position="201"/>
        <end position="412"/>
    </location>
</feature>
<evidence type="ECO:0000313" key="11">
    <source>
        <dbReference type="Proteomes" id="UP000663829"/>
    </source>
</evidence>
<dbReference type="EMBL" id="CAJNOQ010016883">
    <property type="protein sequence ID" value="CAF1389158.1"/>
    <property type="molecule type" value="Genomic_DNA"/>
</dbReference>
<dbReference type="Gene3D" id="1.10.565.10">
    <property type="entry name" value="Retinoid X Receptor"/>
    <property type="match status" value="1"/>
</dbReference>
<proteinExistence type="predicted"/>
<dbReference type="GO" id="GO:0000122">
    <property type="term" value="P:negative regulation of transcription by RNA polymerase II"/>
    <property type="evidence" value="ECO:0007669"/>
    <property type="project" value="TreeGrafter"/>
</dbReference>
<keyword evidence="7" id="KW-0675">Receptor</keyword>
<reference evidence="9" key="1">
    <citation type="submission" date="2021-02" db="EMBL/GenBank/DDBJ databases">
        <authorList>
            <person name="Nowell W R."/>
        </authorList>
    </citation>
    <scope>NUCLEOTIDE SEQUENCE</scope>
</reference>
<dbReference type="GO" id="GO:0009755">
    <property type="term" value="P:hormone-mediated signaling pathway"/>
    <property type="evidence" value="ECO:0007669"/>
    <property type="project" value="TreeGrafter"/>
</dbReference>
<dbReference type="InterPro" id="IPR050234">
    <property type="entry name" value="Nuclear_hormone_rcpt_NR1"/>
</dbReference>
<evidence type="ECO:0000256" key="5">
    <source>
        <dbReference type="ARBA" id="ARBA00023125"/>
    </source>
</evidence>
<dbReference type="EMBL" id="CAJOBC010082289">
    <property type="protein sequence ID" value="CAF4283892.1"/>
    <property type="molecule type" value="Genomic_DNA"/>
</dbReference>
<gene>
    <name evidence="9" type="ORF">GPM918_LOCUS32711</name>
    <name evidence="10" type="ORF">SRO942_LOCUS33384</name>
</gene>
<evidence type="ECO:0000256" key="2">
    <source>
        <dbReference type="ARBA" id="ARBA00022771"/>
    </source>
</evidence>
<dbReference type="PROSITE" id="PS51843">
    <property type="entry name" value="NR_LBD"/>
    <property type="match status" value="1"/>
</dbReference>
<dbReference type="InterPro" id="IPR035500">
    <property type="entry name" value="NHR-like_dom_sf"/>
</dbReference>
<keyword evidence="5" id="KW-0238">DNA-binding</keyword>
<dbReference type="Proteomes" id="UP000663829">
    <property type="component" value="Unassembled WGS sequence"/>
</dbReference>
<dbReference type="InterPro" id="IPR000536">
    <property type="entry name" value="Nucl_hrmn_rcpt_lig-bd"/>
</dbReference>
<keyword evidence="4" id="KW-0805">Transcription regulation</keyword>
<protein>
    <recommendedName>
        <fullName evidence="8">NR LBD domain-containing protein</fullName>
    </recommendedName>
</protein>
<dbReference type="PANTHER" id="PTHR24082">
    <property type="entry name" value="NUCLEAR HORMONE RECEPTOR"/>
    <property type="match status" value="1"/>
</dbReference>
<keyword evidence="2" id="KW-0863">Zinc-finger</keyword>
<dbReference type="GO" id="GO:0000978">
    <property type="term" value="F:RNA polymerase II cis-regulatory region sequence-specific DNA binding"/>
    <property type="evidence" value="ECO:0007669"/>
    <property type="project" value="TreeGrafter"/>
</dbReference>
<evidence type="ECO:0000313" key="10">
    <source>
        <dbReference type="EMBL" id="CAF4283892.1"/>
    </source>
</evidence>
<evidence type="ECO:0000256" key="7">
    <source>
        <dbReference type="ARBA" id="ARBA00023170"/>
    </source>
</evidence>
<dbReference type="AlphaFoldDB" id="A0A815K090"/>
<comment type="caution">
    <text evidence="9">The sequence shown here is derived from an EMBL/GenBank/DDBJ whole genome shotgun (WGS) entry which is preliminary data.</text>
</comment>
<keyword evidence="1" id="KW-0479">Metal-binding</keyword>
<dbReference type="OrthoDB" id="7634782at2759"/>
<dbReference type="GO" id="GO:0004879">
    <property type="term" value="F:nuclear receptor activity"/>
    <property type="evidence" value="ECO:0007669"/>
    <property type="project" value="TreeGrafter"/>
</dbReference>
<evidence type="ECO:0000256" key="1">
    <source>
        <dbReference type="ARBA" id="ARBA00022723"/>
    </source>
</evidence>
<dbReference type="GO" id="GO:0030154">
    <property type="term" value="P:cell differentiation"/>
    <property type="evidence" value="ECO:0007669"/>
    <property type="project" value="TreeGrafter"/>
</dbReference>
<keyword evidence="3" id="KW-0862">Zinc</keyword>
<evidence type="ECO:0000256" key="6">
    <source>
        <dbReference type="ARBA" id="ARBA00023163"/>
    </source>
</evidence>
<evidence type="ECO:0000256" key="4">
    <source>
        <dbReference type="ARBA" id="ARBA00023015"/>
    </source>
</evidence>
<dbReference type="GO" id="GO:0045944">
    <property type="term" value="P:positive regulation of transcription by RNA polymerase II"/>
    <property type="evidence" value="ECO:0007669"/>
    <property type="project" value="TreeGrafter"/>
</dbReference>
<dbReference type="Proteomes" id="UP000681722">
    <property type="component" value="Unassembled WGS sequence"/>
</dbReference>
<evidence type="ECO:0000256" key="3">
    <source>
        <dbReference type="ARBA" id="ARBA00022833"/>
    </source>
</evidence>
<dbReference type="PANTHER" id="PTHR24082:SF473">
    <property type="entry name" value="ECDYSONE-INDUCED PROTEIN 75B, ISOFORM B"/>
    <property type="match status" value="1"/>
</dbReference>
<dbReference type="SUPFAM" id="SSF48508">
    <property type="entry name" value="Nuclear receptor ligand-binding domain"/>
    <property type="match status" value="1"/>
</dbReference>
<keyword evidence="11" id="KW-1185">Reference proteome</keyword>
<organism evidence="9 11">
    <name type="scientific">Didymodactylos carnosus</name>
    <dbReference type="NCBI Taxonomy" id="1234261"/>
    <lineage>
        <taxon>Eukaryota</taxon>
        <taxon>Metazoa</taxon>
        <taxon>Spiralia</taxon>
        <taxon>Gnathifera</taxon>
        <taxon>Rotifera</taxon>
        <taxon>Eurotatoria</taxon>
        <taxon>Bdelloidea</taxon>
        <taxon>Philodinida</taxon>
        <taxon>Philodinidae</taxon>
        <taxon>Didymodactylos</taxon>
    </lineage>
</organism>
<evidence type="ECO:0000313" key="9">
    <source>
        <dbReference type="EMBL" id="CAF1389158.1"/>
    </source>
</evidence>
<sequence length="412" mass="47018">MIFSGCYSIPVSTVPLPTLSFHSSRTLQTLDTVMIPSILQPHYNTPHLSLLCLPSFFYSSQLFISSSSSASFSLQQIPSNSSPSQASVIHINTSGISTYTSHFSLCTPPTLIEEEIYDKDHKELSVAHFILKLNKSAANDYMRNCELHYKKNVISIMKNIAPKLSQPYFVYELDYEVTTFFRYLRWKMLKLVTQFNTTTRQLVKRMNTLIDMGVVEFPGSASTTDEIWAGISGTLRTDIENCIKFVHEIPAVNEICSEDLFKILNNRMFDFWLIDKAPLFYKGESYIVLINGIQYARKFMERIIGVNTVVALHEFANKLRGFKLTIVEHSLLFPIAVCVKDTSLRDPDTVRIIQYCYLYALYVQLCTTRTENEAKNLFQNLLDLIDSMAHLHELYNQNIARLSLPTSEAAAV</sequence>
<dbReference type="GO" id="GO:0008270">
    <property type="term" value="F:zinc ion binding"/>
    <property type="evidence" value="ECO:0007669"/>
    <property type="project" value="UniProtKB-KW"/>
</dbReference>